<dbReference type="Proteomes" id="UP001610563">
    <property type="component" value="Unassembled WGS sequence"/>
</dbReference>
<dbReference type="EMBL" id="JBFTWV010000080">
    <property type="protein sequence ID" value="KAL2788353.1"/>
    <property type="molecule type" value="Genomic_DNA"/>
</dbReference>
<evidence type="ECO:0000313" key="1">
    <source>
        <dbReference type="EMBL" id="KAL2788353.1"/>
    </source>
</evidence>
<evidence type="ECO:0000313" key="2">
    <source>
        <dbReference type="Proteomes" id="UP001610563"/>
    </source>
</evidence>
<accession>A0ABR4FZK6</accession>
<keyword evidence="2" id="KW-1185">Reference proteome</keyword>
<gene>
    <name evidence="1" type="ORF">BJX66DRAFT_352777</name>
</gene>
<comment type="caution">
    <text evidence="1">The sequence shown here is derived from an EMBL/GenBank/DDBJ whole genome shotgun (WGS) entry which is preliminary data.</text>
</comment>
<name>A0ABR4FZK6_9EURO</name>
<protein>
    <submittedName>
        <fullName evidence="1">Uncharacterized protein</fullName>
    </submittedName>
</protein>
<reference evidence="1 2" key="1">
    <citation type="submission" date="2024-07" db="EMBL/GenBank/DDBJ databases">
        <title>Section-level genome sequencing and comparative genomics of Aspergillus sections Usti and Cavernicolus.</title>
        <authorList>
            <consortium name="Lawrence Berkeley National Laboratory"/>
            <person name="Nybo J.L."/>
            <person name="Vesth T.C."/>
            <person name="Theobald S."/>
            <person name="Frisvad J.C."/>
            <person name="Larsen T.O."/>
            <person name="Kjaerboelling I."/>
            <person name="Rothschild-Mancinelli K."/>
            <person name="Lyhne E.K."/>
            <person name="Kogle M.E."/>
            <person name="Barry K."/>
            <person name="Clum A."/>
            <person name="Na H."/>
            <person name="Ledsgaard L."/>
            <person name="Lin J."/>
            <person name="Lipzen A."/>
            <person name="Kuo A."/>
            <person name="Riley R."/>
            <person name="Mondo S."/>
            <person name="Labutti K."/>
            <person name="Haridas S."/>
            <person name="Pangalinan J."/>
            <person name="Salamov A.A."/>
            <person name="Simmons B.A."/>
            <person name="Magnuson J.K."/>
            <person name="Chen J."/>
            <person name="Drula E."/>
            <person name="Henrissat B."/>
            <person name="Wiebenga A."/>
            <person name="Lubbers R.J."/>
            <person name="Gomes A.C."/>
            <person name="Makela M.R."/>
            <person name="Stajich J."/>
            <person name="Grigoriev I.V."/>
            <person name="Mortensen U.H."/>
            <person name="De Vries R.P."/>
            <person name="Baker S.E."/>
            <person name="Andersen M.R."/>
        </authorList>
    </citation>
    <scope>NUCLEOTIDE SEQUENCE [LARGE SCALE GENOMIC DNA]</scope>
    <source>
        <strain evidence="1 2">CBS 209.92</strain>
    </source>
</reference>
<proteinExistence type="predicted"/>
<organism evidence="1 2">
    <name type="scientific">Aspergillus keveii</name>
    <dbReference type="NCBI Taxonomy" id="714993"/>
    <lineage>
        <taxon>Eukaryota</taxon>
        <taxon>Fungi</taxon>
        <taxon>Dikarya</taxon>
        <taxon>Ascomycota</taxon>
        <taxon>Pezizomycotina</taxon>
        <taxon>Eurotiomycetes</taxon>
        <taxon>Eurotiomycetidae</taxon>
        <taxon>Eurotiales</taxon>
        <taxon>Aspergillaceae</taxon>
        <taxon>Aspergillus</taxon>
        <taxon>Aspergillus subgen. Nidulantes</taxon>
    </lineage>
</organism>
<sequence>MTLNAITKGRVLETVGQTENLRYRAQIWWNRLKLRLLPDGHHSRGRAWIEWHMSRLERCYAILQRERQLNQEGGDHIYIYNLHPRKSLNTKYASKSTLSDEERDQELRVLRAEFRKLQKEMTTSDRPDDTLTWMYRMGGCCARECGCCEKLLHEYVLHKYGLDKEHTKRPRKVYGHCTSECACCVITHEFYEPHEHLPTPMFVAQGGASGQRLALEPAKLEESEGV</sequence>